<dbReference type="InterPro" id="IPR004467">
    <property type="entry name" value="Or_phspho_trans_dom"/>
</dbReference>
<organism evidence="11 12">
    <name type="scientific">Banduia mediterranea</name>
    <dbReference type="NCBI Taxonomy" id="3075609"/>
    <lineage>
        <taxon>Bacteria</taxon>
        <taxon>Pseudomonadati</taxon>
        <taxon>Pseudomonadota</taxon>
        <taxon>Gammaproteobacteria</taxon>
        <taxon>Nevskiales</taxon>
        <taxon>Algiphilaceae</taxon>
        <taxon>Banduia</taxon>
    </lineage>
</organism>
<comment type="cofactor">
    <cofactor evidence="9">
        <name>Mg(2+)</name>
        <dbReference type="ChEBI" id="CHEBI:18420"/>
    </cofactor>
</comment>
<protein>
    <recommendedName>
        <fullName evidence="5 9">Orotate phosphoribosyltransferase</fullName>
        <shortName evidence="9">OPRT</shortName>
        <shortName evidence="9">OPRTase</shortName>
        <ecNumber evidence="5 9">2.4.2.10</ecNumber>
    </recommendedName>
</protein>
<accession>A0ABU2WDH2</accession>
<proteinExistence type="inferred from homology"/>
<dbReference type="InterPro" id="IPR000836">
    <property type="entry name" value="PRTase_dom"/>
</dbReference>
<dbReference type="NCBIfam" id="TIGR00336">
    <property type="entry name" value="pyrE"/>
    <property type="match status" value="1"/>
</dbReference>
<dbReference type="Pfam" id="PF00156">
    <property type="entry name" value="Pribosyltran"/>
    <property type="match status" value="1"/>
</dbReference>
<dbReference type="GO" id="GO:0004588">
    <property type="term" value="F:orotate phosphoribosyltransferase activity"/>
    <property type="evidence" value="ECO:0007669"/>
    <property type="project" value="UniProtKB-EC"/>
</dbReference>
<comment type="similarity">
    <text evidence="3 9">Belongs to the purine/pyrimidine phosphoribosyltransferase family. PyrE subfamily.</text>
</comment>
<evidence type="ECO:0000313" key="11">
    <source>
        <dbReference type="EMBL" id="MDT0495922.1"/>
    </source>
</evidence>
<evidence type="ECO:0000256" key="1">
    <source>
        <dbReference type="ARBA" id="ARBA00003769"/>
    </source>
</evidence>
<feature type="binding site" description="in other chain" evidence="9">
    <location>
        <begin position="123"/>
        <end position="131"/>
    </location>
    <ligand>
        <name>5-phospho-alpha-D-ribose 1-diphosphate</name>
        <dbReference type="ChEBI" id="CHEBI:58017"/>
        <note>ligand shared between dimeric partners</note>
    </ligand>
</feature>
<dbReference type="CDD" id="cd06223">
    <property type="entry name" value="PRTases_typeI"/>
    <property type="match status" value="1"/>
</dbReference>
<dbReference type="Proteomes" id="UP001254608">
    <property type="component" value="Unassembled WGS sequence"/>
</dbReference>
<dbReference type="SUPFAM" id="SSF53271">
    <property type="entry name" value="PRTase-like"/>
    <property type="match status" value="1"/>
</dbReference>
<feature type="domain" description="Phosphoribosyltransferase" evidence="10">
    <location>
        <begin position="40"/>
        <end position="156"/>
    </location>
</feature>
<keyword evidence="12" id="KW-1185">Reference proteome</keyword>
<keyword evidence="7 9" id="KW-0808">Transferase</keyword>
<keyword evidence="6 9" id="KW-0328">Glycosyltransferase</keyword>
<dbReference type="EMBL" id="JAVRIC010000001">
    <property type="protein sequence ID" value="MDT0495922.1"/>
    <property type="molecule type" value="Genomic_DNA"/>
</dbReference>
<dbReference type="Gene3D" id="3.40.50.2020">
    <property type="match status" value="1"/>
</dbReference>
<feature type="binding site" description="in other chain" evidence="9">
    <location>
        <position position="99"/>
    </location>
    <ligand>
        <name>5-phospho-alpha-D-ribose 1-diphosphate</name>
        <dbReference type="ChEBI" id="CHEBI:58017"/>
        <note>ligand shared between dimeric partners</note>
    </ligand>
</feature>
<feature type="binding site" evidence="9">
    <location>
        <position position="98"/>
    </location>
    <ligand>
        <name>5-phospho-alpha-D-ribose 1-diphosphate</name>
        <dbReference type="ChEBI" id="CHEBI:58017"/>
        <note>ligand shared between dimeric partners</note>
    </ligand>
</feature>
<comment type="caution">
    <text evidence="11">The sequence shown here is derived from an EMBL/GenBank/DDBJ whole genome shotgun (WGS) entry which is preliminary data.</text>
</comment>
<evidence type="ECO:0000256" key="2">
    <source>
        <dbReference type="ARBA" id="ARBA00004889"/>
    </source>
</evidence>
<keyword evidence="9" id="KW-0460">Magnesium</keyword>
<reference evidence="11 12" key="1">
    <citation type="submission" date="2023-09" db="EMBL/GenBank/DDBJ databases">
        <authorList>
            <person name="Rey-Velasco X."/>
        </authorList>
    </citation>
    <scope>NUCLEOTIDE SEQUENCE [LARGE SCALE GENOMIC DNA]</scope>
    <source>
        <strain evidence="11 12">W345</strain>
    </source>
</reference>
<comment type="subunit">
    <text evidence="4 9">Homodimer.</text>
</comment>
<comment type="catalytic activity">
    <reaction evidence="9">
        <text>orotidine 5'-phosphate + diphosphate = orotate + 5-phospho-alpha-D-ribose 1-diphosphate</text>
        <dbReference type="Rhea" id="RHEA:10380"/>
        <dbReference type="ChEBI" id="CHEBI:30839"/>
        <dbReference type="ChEBI" id="CHEBI:33019"/>
        <dbReference type="ChEBI" id="CHEBI:57538"/>
        <dbReference type="ChEBI" id="CHEBI:58017"/>
        <dbReference type="EC" id="2.4.2.10"/>
    </reaction>
</comment>
<feature type="binding site" evidence="9">
    <location>
        <position position="127"/>
    </location>
    <ligand>
        <name>orotate</name>
        <dbReference type="ChEBI" id="CHEBI:30839"/>
    </ligand>
</feature>
<feature type="binding site" description="in other chain" evidence="9">
    <location>
        <begin position="72"/>
        <end position="73"/>
    </location>
    <ligand>
        <name>5-phospho-alpha-D-ribose 1-diphosphate</name>
        <dbReference type="ChEBI" id="CHEBI:58017"/>
        <note>ligand shared between dimeric partners</note>
    </ligand>
</feature>
<name>A0ABU2WDH2_9GAMM</name>
<evidence type="ECO:0000256" key="7">
    <source>
        <dbReference type="ARBA" id="ARBA00022679"/>
    </source>
</evidence>
<comment type="pathway">
    <text evidence="2 9">Pyrimidine metabolism; UMP biosynthesis via de novo pathway; UMP from orotate: step 1/2.</text>
</comment>
<dbReference type="InterPro" id="IPR029057">
    <property type="entry name" value="PRTase-like"/>
</dbReference>
<evidence type="ECO:0000259" key="10">
    <source>
        <dbReference type="Pfam" id="PF00156"/>
    </source>
</evidence>
<dbReference type="PANTHER" id="PTHR46683">
    <property type="entry name" value="OROTATE PHOSPHORIBOSYLTRANSFERASE 1-RELATED"/>
    <property type="match status" value="1"/>
</dbReference>
<gene>
    <name evidence="9 11" type="primary">pyrE</name>
    <name evidence="11" type="ORF">RM530_00885</name>
</gene>
<evidence type="ECO:0000256" key="8">
    <source>
        <dbReference type="ARBA" id="ARBA00022975"/>
    </source>
</evidence>
<evidence type="ECO:0000256" key="9">
    <source>
        <dbReference type="HAMAP-Rule" id="MF_01208"/>
    </source>
</evidence>
<evidence type="ECO:0000256" key="4">
    <source>
        <dbReference type="ARBA" id="ARBA00011738"/>
    </source>
</evidence>
<evidence type="ECO:0000313" key="12">
    <source>
        <dbReference type="Proteomes" id="UP001254608"/>
    </source>
</evidence>
<feature type="binding site" evidence="9">
    <location>
        <position position="104"/>
    </location>
    <ligand>
        <name>5-phospho-alpha-D-ribose 1-diphosphate</name>
        <dbReference type="ChEBI" id="CHEBI:58017"/>
        <note>ligand shared between dimeric partners</note>
    </ligand>
</feature>
<feature type="binding site" evidence="9">
    <location>
        <position position="155"/>
    </location>
    <ligand>
        <name>orotate</name>
        <dbReference type="ChEBI" id="CHEBI:30839"/>
    </ligand>
</feature>
<comment type="function">
    <text evidence="1 9">Catalyzes the transfer of a ribosyl phosphate group from 5-phosphoribose 1-diphosphate to orotate, leading to the formation of orotidine monophosphate (OMP).</text>
</comment>
<dbReference type="EC" id="2.4.2.10" evidence="5 9"/>
<dbReference type="InterPro" id="IPR023031">
    <property type="entry name" value="OPRT"/>
</dbReference>
<sequence length="212" mass="22371">MKTYQTEFMELALEHDVLKFGQFTLKSGRVSPYFFNLGKISTGSALARLADAYAEALVASGIGFDMLFGPAYKGIPLVAAVAVALSRRGMDLPFAYNRKEAKAHGEGGTMVGAPPRGRVVIVDDVLTAGTALRESYHMLVAAGAEPVAAITALDRQEVGPSGRSAVAEAASELKLAILSLVTVREVLEFLGKSGGDAETIQAIENYQAQYGA</sequence>
<dbReference type="PANTHER" id="PTHR46683:SF1">
    <property type="entry name" value="OROTATE PHOSPHORIBOSYLTRANSFERASE 1-RELATED"/>
    <property type="match status" value="1"/>
</dbReference>
<feature type="binding site" evidence="9">
    <location>
        <position position="102"/>
    </location>
    <ligand>
        <name>5-phospho-alpha-D-ribose 1-diphosphate</name>
        <dbReference type="ChEBI" id="CHEBI:58017"/>
        <note>ligand shared between dimeric partners</note>
    </ligand>
</feature>
<keyword evidence="8 9" id="KW-0665">Pyrimidine biosynthesis</keyword>
<dbReference type="RefSeq" id="WP_311363314.1">
    <property type="nucleotide sequence ID" value="NZ_JAVRIC010000001.1"/>
</dbReference>
<dbReference type="HAMAP" id="MF_01208">
    <property type="entry name" value="PyrE"/>
    <property type="match status" value="1"/>
</dbReference>
<feature type="binding site" evidence="9">
    <location>
        <begin position="34"/>
        <end position="35"/>
    </location>
    <ligand>
        <name>orotate</name>
        <dbReference type="ChEBI" id="CHEBI:30839"/>
    </ligand>
</feature>
<evidence type="ECO:0000256" key="3">
    <source>
        <dbReference type="ARBA" id="ARBA00006340"/>
    </source>
</evidence>
<evidence type="ECO:0000256" key="6">
    <source>
        <dbReference type="ARBA" id="ARBA00022676"/>
    </source>
</evidence>
<evidence type="ECO:0000256" key="5">
    <source>
        <dbReference type="ARBA" id="ARBA00011971"/>
    </source>
</evidence>
<feature type="binding site" description="in other chain" evidence="9">
    <location>
        <position position="26"/>
    </location>
    <ligand>
        <name>5-phospho-alpha-D-ribose 1-diphosphate</name>
        <dbReference type="ChEBI" id="CHEBI:58017"/>
        <note>ligand shared between dimeric partners</note>
    </ligand>
</feature>